<dbReference type="AlphaFoldDB" id="A0A183HBR6"/>
<organism evidence="4">
    <name type="scientific">Onchocerca flexuosa</name>
    <dbReference type="NCBI Taxonomy" id="387005"/>
    <lineage>
        <taxon>Eukaryota</taxon>
        <taxon>Metazoa</taxon>
        <taxon>Ecdysozoa</taxon>
        <taxon>Nematoda</taxon>
        <taxon>Chromadorea</taxon>
        <taxon>Rhabditida</taxon>
        <taxon>Spirurina</taxon>
        <taxon>Spiruromorpha</taxon>
        <taxon>Filarioidea</taxon>
        <taxon>Onchocercidae</taxon>
        <taxon>Onchocerca</taxon>
    </lineage>
</organism>
<dbReference type="Proteomes" id="UP000267606">
    <property type="component" value="Unassembled WGS sequence"/>
</dbReference>
<accession>A0A183HBR6</accession>
<evidence type="ECO:0000313" key="3">
    <source>
        <dbReference type="Proteomes" id="UP000267606"/>
    </source>
</evidence>
<gene>
    <name evidence="2" type="ORF">OFLC_LOCUS4928</name>
</gene>
<proteinExistence type="predicted"/>
<feature type="transmembrane region" description="Helical" evidence="1">
    <location>
        <begin position="34"/>
        <end position="53"/>
    </location>
</feature>
<reference evidence="2 3" key="2">
    <citation type="submission" date="2018-11" db="EMBL/GenBank/DDBJ databases">
        <authorList>
            <consortium name="Pathogen Informatics"/>
        </authorList>
    </citation>
    <scope>NUCLEOTIDE SEQUENCE [LARGE SCALE GENOMIC DNA]</scope>
</reference>
<dbReference type="WBParaSite" id="OFLC_0000492701-mRNA-1">
    <property type="protein sequence ID" value="OFLC_0000492701-mRNA-1"/>
    <property type="gene ID" value="OFLC_0000492701"/>
</dbReference>
<keyword evidence="1" id="KW-1133">Transmembrane helix</keyword>
<evidence type="ECO:0000256" key="1">
    <source>
        <dbReference type="SAM" id="Phobius"/>
    </source>
</evidence>
<name>A0A183HBR6_9BILA</name>
<dbReference type="EMBL" id="UZAJ01003992">
    <property type="protein sequence ID" value="VDO41476.1"/>
    <property type="molecule type" value="Genomic_DNA"/>
</dbReference>
<evidence type="ECO:0000313" key="4">
    <source>
        <dbReference type="WBParaSite" id="OFLC_0000492701-mRNA-1"/>
    </source>
</evidence>
<keyword evidence="1" id="KW-0812">Transmembrane</keyword>
<feature type="transmembrane region" description="Helical" evidence="1">
    <location>
        <begin position="65"/>
        <end position="83"/>
    </location>
</feature>
<feature type="transmembrane region" description="Helical" evidence="1">
    <location>
        <begin position="6"/>
        <end position="27"/>
    </location>
</feature>
<protein>
    <submittedName>
        <fullName evidence="4">G_PROTEIN_RECEP_F1_2 domain-containing protein</fullName>
    </submittedName>
</protein>
<keyword evidence="1" id="KW-0472">Membrane</keyword>
<sequence>MDEAEACAVTFQCFIVFLMACPLLSVVHPRKASFHFVFIVNGLVILSSSPVIINISSMADYLCYSFFRMCFLIFILLSTFHTFPQIDKKGLLL</sequence>
<evidence type="ECO:0000313" key="2">
    <source>
        <dbReference type="EMBL" id="VDO41476.1"/>
    </source>
</evidence>
<reference evidence="4" key="1">
    <citation type="submission" date="2016-06" db="UniProtKB">
        <authorList>
            <consortium name="WormBaseParasite"/>
        </authorList>
    </citation>
    <scope>IDENTIFICATION</scope>
</reference>
<keyword evidence="3" id="KW-1185">Reference proteome</keyword>